<dbReference type="InterPro" id="IPR011004">
    <property type="entry name" value="Trimer_LpxA-like_sf"/>
</dbReference>
<dbReference type="Gene3D" id="2.160.10.10">
    <property type="entry name" value="Hexapeptide repeat proteins"/>
    <property type="match status" value="1"/>
</dbReference>
<reference evidence="1 2" key="1">
    <citation type="submission" date="2024-03" db="EMBL/GenBank/DDBJ databases">
        <title>Community enrichment and isolation of bacterial strains for fucoidan degradation.</title>
        <authorList>
            <person name="Sichert A."/>
        </authorList>
    </citation>
    <scope>NUCLEOTIDE SEQUENCE [LARGE SCALE GENOMIC DNA]</scope>
    <source>
        <strain evidence="1 2">AS76</strain>
    </source>
</reference>
<sequence length="198" mass="22441">MFKHSFYKRCFNFLNRQIFRLLFGRSFQFFGRKVSLVKPDIIFGEEYISLGDNVKIGSMCWLLALHDEREQGGPILKIDRNTTIGRFAHIVSVRSVVIEQNVLIADKVYISDNSHDFESVDTPIISQRVLFKGDTLIREGAWIGENVSIIGVVIGRNSVVAANSVVLTDVPDYSVVAGVPAKVIKRYDSELKKWMKVT</sequence>
<accession>A0ABU9TM40</accession>
<dbReference type="SUPFAM" id="SSF51161">
    <property type="entry name" value="Trimeric LpxA-like enzymes"/>
    <property type="match status" value="1"/>
</dbReference>
<dbReference type="InterPro" id="IPR051159">
    <property type="entry name" value="Hexapeptide_acetyltransf"/>
</dbReference>
<name>A0ABU9TM40_9GAMM</name>
<keyword evidence="2" id="KW-1185">Reference proteome</keyword>
<dbReference type="GO" id="GO:0016746">
    <property type="term" value="F:acyltransferase activity"/>
    <property type="evidence" value="ECO:0007669"/>
    <property type="project" value="UniProtKB-KW"/>
</dbReference>
<dbReference type="CDD" id="cd04647">
    <property type="entry name" value="LbH_MAT_like"/>
    <property type="match status" value="1"/>
</dbReference>
<dbReference type="PANTHER" id="PTHR23416:SF78">
    <property type="entry name" value="LIPOPOLYSACCHARIDE BIOSYNTHESIS O-ACETYL TRANSFERASE WBBJ-RELATED"/>
    <property type="match status" value="1"/>
</dbReference>
<proteinExistence type="predicted"/>
<dbReference type="PANTHER" id="PTHR23416">
    <property type="entry name" value="SIALIC ACID SYNTHASE-RELATED"/>
    <property type="match status" value="1"/>
</dbReference>
<comment type="caution">
    <text evidence="1">The sequence shown here is derived from an EMBL/GenBank/DDBJ whole genome shotgun (WGS) entry which is preliminary data.</text>
</comment>
<protein>
    <submittedName>
        <fullName evidence="1">Acyltransferase</fullName>
        <ecNumber evidence="1">2.3.1.-</ecNumber>
    </submittedName>
</protein>
<evidence type="ECO:0000313" key="1">
    <source>
        <dbReference type="EMBL" id="MEM5534779.1"/>
    </source>
</evidence>
<gene>
    <name evidence="1" type="ORF">WNY58_00105</name>
</gene>
<dbReference type="EC" id="2.3.1.-" evidence="1"/>
<dbReference type="RefSeq" id="WP_342853338.1">
    <property type="nucleotide sequence ID" value="NZ_JBBMRA010000001.1"/>
</dbReference>
<dbReference type="InterPro" id="IPR001451">
    <property type="entry name" value="Hexapep"/>
</dbReference>
<keyword evidence="1" id="KW-0012">Acyltransferase</keyword>
<dbReference type="Proteomes" id="UP001449225">
    <property type="component" value="Unassembled WGS sequence"/>
</dbReference>
<dbReference type="Pfam" id="PF14602">
    <property type="entry name" value="Hexapep_2"/>
    <property type="match status" value="1"/>
</dbReference>
<dbReference type="EMBL" id="JBBMRA010000001">
    <property type="protein sequence ID" value="MEM5534779.1"/>
    <property type="molecule type" value="Genomic_DNA"/>
</dbReference>
<keyword evidence="1" id="KW-0808">Transferase</keyword>
<evidence type="ECO:0000313" key="2">
    <source>
        <dbReference type="Proteomes" id="UP001449225"/>
    </source>
</evidence>
<organism evidence="1 2">
    <name type="scientific">Neptuniibacter pectenicola</name>
    <dbReference type="NCBI Taxonomy" id="1806669"/>
    <lineage>
        <taxon>Bacteria</taxon>
        <taxon>Pseudomonadati</taxon>
        <taxon>Pseudomonadota</taxon>
        <taxon>Gammaproteobacteria</taxon>
        <taxon>Oceanospirillales</taxon>
        <taxon>Oceanospirillaceae</taxon>
        <taxon>Neptuniibacter</taxon>
    </lineage>
</organism>